<dbReference type="RefSeq" id="XP_037153925.1">
    <property type="nucleotide sequence ID" value="XM_037301108.1"/>
</dbReference>
<evidence type="ECO:0008006" key="3">
    <source>
        <dbReference type="Google" id="ProtNLM"/>
    </source>
</evidence>
<reference evidence="1 2" key="1">
    <citation type="journal article" date="2020" name="Genomics">
        <title>Complete, high-quality genomes from long-read metagenomic sequencing of two wolf lichen thalli reveals enigmatic genome architecture.</title>
        <authorList>
            <person name="McKenzie S.K."/>
            <person name="Walston R.F."/>
            <person name="Allen J.L."/>
        </authorList>
    </citation>
    <scope>NUCLEOTIDE SEQUENCE [LARGE SCALE GENOMIC DNA]</scope>
    <source>
        <strain evidence="1">WasteWater1</strain>
    </source>
</reference>
<dbReference type="GO" id="GO:0008757">
    <property type="term" value="F:S-adenosylmethionine-dependent methyltransferase activity"/>
    <property type="evidence" value="ECO:0007669"/>
    <property type="project" value="UniProtKB-ARBA"/>
</dbReference>
<organism evidence="1 2">
    <name type="scientific">Letharia lupina</name>
    <dbReference type="NCBI Taxonomy" id="560253"/>
    <lineage>
        <taxon>Eukaryota</taxon>
        <taxon>Fungi</taxon>
        <taxon>Dikarya</taxon>
        <taxon>Ascomycota</taxon>
        <taxon>Pezizomycotina</taxon>
        <taxon>Lecanoromycetes</taxon>
        <taxon>OSLEUM clade</taxon>
        <taxon>Lecanoromycetidae</taxon>
        <taxon>Lecanorales</taxon>
        <taxon>Lecanorineae</taxon>
        <taxon>Parmeliaceae</taxon>
        <taxon>Letharia</taxon>
    </lineage>
</organism>
<dbReference type="SUPFAM" id="SSF53335">
    <property type="entry name" value="S-adenosyl-L-methionine-dependent methyltransferases"/>
    <property type="match status" value="1"/>
</dbReference>
<protein>
    <recommendedName>
        <fullName evidence="3">Methyltransferase-domain-containing protein</fullName>
    </recommendedName>
</protein>
<sequence>MVWYIRFLKSPKLDQKGHVRALITVTTDLGDDFYPADLTLHAIIVTTEYEEDWMPGWQTVKWKSGMRTLWIDIVNLDAGPSVDLRLVVSSEQSRQGNTLLLDNIFEILSVWSDTFDWEKSQASNVVERRYRTDSGHERAVLEETGENATRDAGIALTAFLSTLVLQPRPTSDLAKLLQRTTPRGLRILELGSGCGLVGLQVADLYSTSDVLLTDLPEAMDVLNHNVEHARFVSNRGKIATAVLNWDEPLPERVAKQRLDLVIVSDCTYNPDSIPGLVKTLSSIAINSPNASVVVSMKVRHDSEAIFFELMVGAEFAEAEHTAIPLPDRYRSETGQELEVVEVYMYRSRKSAQDGWNAGSKTQVITHDQS</sequence>
<dbReference type="GO" id="GO:0005829">
    <property type="term" value="C:cytosol"/>
    <property type="evidence" value="ECO:0007669"/>
    <property type="project" value="TreeGrafter"/>
</dbReference>
<dbReference type="Proteomes" id="UP000593566">
    <property type="component" value="Unassembled WGS sequence"/>
</dbReference>
<dbReference type="InterPro" id="IPR029063">
    <property type="entry name" value="SAM-dependent_MTases_sf"/>
</dbReference>
<dbReference type="GeneID" id="59338645"/>
<dbReference type="AlphaFoldDB" id="A0A8H6CK73"/>
<gene>
    <name evidence="1" type="ORF">HO133_010253</name>
</gene>
<dbReference type="EMBL" id="JACCJB010000008">
    <property type="protein sequence ID" value="KAF6225058.1"/>
    <property type="molecule type" value="Genomic_DNA"/>
</dbReference>
<dbReference type="InterPro" id="IPR019410">
    <property type="entry name" value="Methyltransf_16"/>
</dbReference>
<evidence type="ECO:0000313" key="1">
    <source>
        <dbReference type="EMBL" id="KAF6225058.1"/>
    </source>
</evidence>
<name>A0A8H6CK73_9LECA</name>
<dbReference type="PANTHER" id="PTHR14614:SF132">
    <property type="entry name" value="PROTEIN-LYSINE METHYLTRANSFERASE C42C1.13"/>
    <property type="match status" value="1"/>
</dbReference>
<keyword evidence="2" id="KW-1185">Reference proteome</keyword>
<accession>A0A8H6CK73</accession>
<comment type="caution">
    <text evidence="1">The sequence shown here is derived from an EMBL/GenBank/DDBJ whole genome shotgun (WGS) entry which is preliminary data.</text>
</comment>
<dbReference type="Pfam" id="PF10294">
    <property type="entry name" value="Methyltransf_16"/>
    <property type="match status" value="1"/>
</dbReference>
<dbReference type="Gene3D" id="3.40.50.150">
    <property type="entry name" value="Vaccinia Virus protein VP39"/>
    <property type="match status" value="1"/>
</dbReference>
<proteinExistence type="predicted"/>
<evidence type="ECO:0000313" key="2">
    <source>
        <dbReference type="Proteomes" id="UP000593566"/>
    </source>
</evidence>
<dbReference type="PANTHER" id="PTHR14614">
    <property type="entry name" value="HEPATOCELLULAR CARCINOMA-ASSOCIATED ANTIGEN"/>
    <property type="match status" value="1"/>
</dbReference>